<evidence type="ECO:0000313" key="1">
    <source>
        <dbReference type="EMBL" id="VDO26549.1"/>
    </source>
</evidence>
<sequence length="72" mass="8523">MRAVNQENSINMLMKWRRFDITAFMSAFLFGKIKLNYRRQPSVLGIVVISGLNFLKFWDANGTFKFLHGWFC</sequence>
<dbReference type="Proteomes" id="UP000280834">
    <property type="component" value="Unassembled WGS sequence"/>
</dbReference>
<proteinExistence type="predicted"/>
<reference evidence="3" key="1">
    <citation type="submission" date="2017-02" db="UniProtKB">
        <authorList>
            <consortium name="WormBaseParasite"/>
        </authorList>
    </citation>
    <scope>IDENTIFICATION</scope>
</reference>
<protein>
    <submittedName>
        <fullName evidence="3">Transmembrane protein</fullName>
    </submittedName>
</protein>
<dbReference type="AlphaFoldDB" id="A0A0R3QQF2"/>
<dbReference type="EMBL" id="UZAG01016188">
    <property type="protein sequence ID" value="VDO26549.1"/>
    <property type="molecule type" value="Genomic_DNA"/>
</dbReference>
<evidence type="ECO:0000313" key="2">
    <source>
        <dbReference type="Proteomes" id="UP000280834"/>
    </source>
</evidence>
<name>A0A0R3QQF2_9BILA</name>
<accession>A0A0R3QQF2</accession>
<dbReference type="WBParaSite" id="BTMF_0000993701-mRNA-1">
    <property type="protein sequence ID" value="BTMF_0000993701-mRNA-1"/>
    <property type="gene ID" value="BTMF_0000993701"/>
</dbReference>
<organism evidence="3">
    <name type="scientific">Brugia timori</name>
    <dbReference type="NCBI Taxonomy" id="42155"/>
    <lineage>
        <taxon>Eukaryota</taxon>
        <taxon>Metazoa</taxon>
        <taxon>Ecdysozoa</taxon>
        <taxon>Nematoda</taxon>
        <taxon>Chromadorea</taxon>
        <taxon>Rhabditida</taxon>
        <taxon>Spirurina</taxon>
        <taxon>Spiruromorpha</taxon>
        <taxon>Filarioidea</taxon>
        <taxon>Onchocercidae</taxon>
        <taxon>Brugia</taxon>
    </lineage>
</organism>
<reference evidence="1 2" key="2">
    <citation type="submission" date="2018-11" db="EMBL/GenBank/DDBJ databases">
        <authorList>
            <consortium name="Pathogen Informatics"/>
        </authorList>
    </citation>
    <scope>NUCLEOTIDE SEQUENCE [LARGE SCALE GENOMIC DNA]</scope>
</reference>
<keyword evidence="2" id="KW-1185">Reference proteome</keyword>
<evidence type="ECO:0000313" key="3">
    <source>
        <dbReference type="WBParaSite" id="BTMF_0000993701-mRNA-1"/>
    </source>
</evidence>
<gene>
    <name evidence="1" type="ORF">BTMF_LOCUS7988</name>
</gene>